<proteinExistence type="predicted"/>
<dbReference type="AlphaFoldDB" id="A0A2A9CNC9"/>
<evidence type="ECO:0000256" key="1">
    <source>
        <dbReference type="SAM" id="MobiDB-lite"/>
    </source>
</evidence>
<evidence type="ECO:0000259" key="3">
    <source>
        <dbReference type="Pfam" id="PF16841"/>
    </source>
</evidence>
<feature type="region of interest" description="Disordered" evidence="1">
    <location>
        <begin position="183"/>
        <end position="246"/>
    </location>
</feature>
<reference evidence="4 5" key="1">
    <citation type="submission" date="2017-10" db="EMBL/GenBank/DDBJ databases">
        <title>Sequencing the genomes of 1000 actinobacteria strains.</title>
        <authorList>
            <person name="Klenk H.-P."/>
        </authorList>
    </citation>
    <scope>NUCLEOTIDE SEQUENCE [LARGE SCALE GENOMIC DNA]</scope>
    <source>
        <strain evidence="4 5">DSM 15597</strain>
    </source>
</reference>
<feature type="chain" id="PRO_5013309881" evidence="2">
    <location>
        <begin position="40"/>
        <end position="571"/>
    </location>
</feature>
<dbReference type="Pfam" id="PF16841">
    <property type="entry name" value="CBM60"/>
    <property type="match status" value="1"/>
</dbReference>
<accession>A0A2A9CNC9</accession>
<dbReference type="InterPro" id="IPR031768">
    <property type="entry name" value="CBM60_xylan-bd"/>
</dbReference>
<dbReference type="SUPFAM" id="SSF51126">
    <property type="entry name" value="Pectin lyase-like"/>
    <property type="match status" value="1"/>
</dbReference>
<dbReference type="RefSeq" id="WP_098459269.1">
    <property type="nucleotide sequence ID" value="NZ_PDJC01000001.1"/>
</dbReference>
<evidence type="ECO:0000313" key="4">
    <source>
        <dbReference type="EMBL" id="PFG15656.1"/>
    </source>
</evidence>
<dbReference type="Proteomes" id="UP000226079">
    <property type="component" value="Unassembled WGS sequence"/>
</dbReference>
<feature type="domain" description="Carbohydrate binding module xylan-binding" evidence="3">
    <location>
        <begin position="103"/>
        <end position="180"/>
    </location>
</feature>
<sequence length="571" mass="61204">MRPSIPQLNERLASVAAPLAVAALTFSLLSWSPAQFAQAAPTEAVATTTVVQPVKVTKASTSFTLHRSKRVTTTISGNVDNRAIALRTNKAWAQTTLSGDGTLYLIARGTTCKGAAKVRVYVDGKRIKTITTTAANQFKEYRVTEFSGTHKVRVKLINDKTLRKRCSRDAFVTAVHLVSNVSVEVPNPDPEPGTPSASPSDSPSATPSAPEPTTSAAPSESASPTPEPTPTLTPSPTVTPTPTSSPMTIAEIASKRASLVPGSYFPDATNTGLIDARVLQSVEGNVTYSDQGSQVKVIENKRFRGYVYLTGKNYLFRNCLFEGPANPQYAAVIARYATSSGNVFEDSTFKPRGINYYNGTINGRGFTLKRVELTGAVDGANPSVADGGTRVDVTITGSWIHDLLRWSPDPTHSDNQSHSDGIQWMGGLGLTLIGNRIEGLLDTSVSSWGPATYDASGKMTGGHPFYPNPVNGETLMVNAYQNKIQPGELTMRKNWIRGGAVGLNMLGATSAWAKSDGSAIEENWFLNDQGYGKNHRMVAKSTQVISTSTNYVWDLRNPLSKATAVSIRVNV</sequence>
<keyword evidence="2" id="KW-0732">Signal</keyword>
<comment type="caution">
    <text evidence="4">The sequence shown here is derived from an EMBL/GenBank/DDBJ whole genome shotgun (WGS) entry which is preliminary data.</text>
</comment>
<dbReference type="EMBL" id="PDJC01000001">
    <property type="protein sequence ID" value="PFG15656.1"/>
    <property type="molecule type" value="Genomic_DNA"/>
</dbReference>
<gene>
    <name evidence="4" type="ORF">ATK74_0176</name>
</gene>
<keyword evidence="5" id="KW-1185">Reference proteome</keyword>
<feature type="signal peptide" evidence="2">
    <location>
        <begin position="1"/>
        <end position="39"/>
    </location>
</feature>
<feature type="compositionally biased region" description="Low complexity" evidence="1">
    <location>
        <begin position="194"/>
        <end position="224"/>
    </location>
</feature>
<organism evidence="4 5">
    <name type="scientific">Propionicimonas paludicola</name>
    <dbReference type="NCBI Taxonomy" id="185243"/>
    <lineage>
        <taxon>Bacteria</taxon>
        <taxon>Bacillati</taxon>
        <taxon>Actinomycetota</taxon>
        <taxon>Actinomycetes</taxon>
        <taxon>Propionibacteriales</taxon>
        <taxon>Nocardioidaceae</taxon>
        <taxon>Propionicimonas</taxon>
    </lineage>
</organism>
<dbReference type="InterPro" id="IPR011050">
    <property type="entry name" value="Pectin_lyase_fold/virulence"/>
</dbReference>
<evidence type="ECO:0000256" key="2">
    <source>
        <dbReference type="SAM" id="SignalP"/>
    </source>
</evidence>
<name>A0A2A9CNC9_9ACTN</name>
<evidence type="ECO:0000313" key="5">
    <source>
        <dbReference type="Proteomes" id="UP000226079"/>
    </source>
</evidence>
<dbReference type="OrthoDB" id="505641at2"/>
<dbReference type="Gene3D" id="2.60.60.40">
    <property type="match status" value="1"/>
</dbReference>
<feature type="compositionally biased region" description="Pro residues" evidence="1">
    <location>
        <begin position="225"/>
        <end position="239"/>
    </location>
</feature>
<protein>
    <submittedName>
        <fullName evidence="4">Putative xylan-binding protein with Ca-dependent carbohydrate-binding module</fullName>
    </submittedName>
</protein>